<dbReference type="eggNOG" id="KOG2615">
    <property type="taxonomic scope" value="Eukaryota"/>
</dbReference>
<keyword evidence="4 7" id="KW-1133">Transmembrane helix</keyword>
<dbReference type="InterPro" id="IPR020846">
    <property type="entry name" value="MFS_dom"/>
</dbReference>
<feature type="transmembrane region" description="Helical" evidence="7">
    <location>
        <begin position="206"/>
        <end position="230"/>
    </location>
</feature>
<feature type="transmembrane region" description="Helical" evidence="7">
    <location>
        <begin position="72"/>
        <end position="94"/>
    </location>
</feature>
<feature type="transmembrane region" description="Helical" evidence="7">
    <location>
        <begin position="33"/>
        <end position="60"/>
    </location>
</feature>
<feature type="transmembrane region" description="Helical" evidence="7">
    <location>
        <begin position="131"/>
        <end position="152"/>
    </location>
</feature>
<evidence type="ECO:0000256" key="4">
    <source>
        <dbReference type="ARBA" id="ARBA00022989"/>
    </source>
</evidence>
<proteinExistence type="predicted"/>
<feature type="transmembrane region" description="Helical" evidence="7">
    <location>
        <begin position="395"/>
        <end position="415"/>
    </location>
</feature>
<comment type="subcellular location">
    <subcellularLocation>
        <location evidence="1">Membrane</location>
        <topology evidence="1">Multi-pass membrane protein</topology>
    </subcellularLocation>
</comment>
<dbReference type="GO" id="GO:0022857">
    <property type="term" value="F:transmembrane transporter activity"/>
    <property type="evidence" value="ECO:0007669"/>
    <property type="project" value="InterPro"/>
</dbReference>
<name>F0XUT1_GROCL</name>
<dbReference type="InParanoid" id="F0XUT1"/>
<dbReference type="CDD" id="cd17330">
    <property type="entry name" value="MFS_SLC46_TetA_like"/>
    <property type="match status" value="1"/>
</dbReference>
<evidence type="ECO:0000313" key="9">
    <source>
        <dbReference type="EMBL" id="EFW99046.1"/>
    </source>
</evidence>
<dbReference type="Pfam" id="PF07690">
    <property type="entry name" value="MFS_1"/>
    <property type="match status" value="1"/>
</dbReference>
<keyword evidence="10" id="KW-1185">Reference proteome</keyword>
<dbReference type="GO" id="GO:0016020">
    <property type="term" value="C:membrane"/>
    <property type="evidence" value="ECO:0007669"/>
    <property type="project" value="UniProtKB-SubCell"/>
</dbReference>
<feature type="region of interest" description="Disordered" evidence="6">
    <location>
        <begin position="1"/>
        <end position="24"/>
    </location>
</feature>
<dbReference type="HOGENOM" id="CLU_001265_54_5_1"/>
<dbReference type="RefSeq" id="XP_014168529.1">
    <property type="nucleotide sequence ID" value="XM_014313054.1"/>
</dbReference>
<dbReference type="Gene3D" id="1.20.1250.20">
    <property type="entry name" value="MFS general substrate transporter like domains"/>
    <property type="match status" value="1"/>
</dbReference>
<dbReference type="FunCoup" id="F0XUT1">
    <property type="interactions" value="54"/>
</dbReference>
<protein>
    <submittedName>
        <fullName evidence="9">Major facilitator superfamily transporter multidrug resistance</fullName>
    </submittedName>
</protein>
<accession>F0XUT1</accession>
<dbReference type="InterPro" id="IPR036259">
    <property type="entry name" value="MFS_trans_sf"/>
</dbReference>
<evidence type="ECO:0000256" key="1">
    <source>
        <dbReference type="ARBA" id="ARBA00004141"/>
    </source>
</evidence>
<evidence type="ECO:0000256" key="6">
    <source>
        <dbReference type="SAM" id="MobiDB-lite"/>
    </source>
</evidence>
<evidence type="ECO:0000259" key="8">
    <source>
        <dbReference type="PROSITE" id="PS50850"/>
    </source>
</evidence>
<dbReference type="PANTHER" id="PTHR23504:SF15">
    <property type="entry name" value="MAJOR FACILITATOR SUPERFAMILY (MFS) PROFILE DOMAIN-CONTAINING PROTEIN"/>
    <property type="match status" value="1"/>
</dbReference>
<gene>
    <name evidence="9" type="ORF">CMQ_4898</name>
</gene>
<feature type="transmembrane region" description="Helical" evidence="7">
    <location>
        <begin position="164"/>
        <end position="186"/>
    </location>
</feature>
<reference evidence="9 10" key="1">
    <citation type="journal article" date="2011" name="Proc. Natl. Acad. Sci. U.S.A.">
        <title>Genome and transcriptome analyses of the mountain pine beetle-fungal symbiont Grosmannia clavigera, a lodgepole pine pathogen.</title>
        <authorList>
            <person name="DiGuistini S."/>
            <person name="Wang Y."/>
            <person name="Liao N.Y."/>
            <person name="Taylor G."/>
            <person name="Tanguay P."/>
            <person name="Feau N."/>
            <person name="Henrissat B."/>
            <person name="Chan S.K."/>
            <person name="Hesse-Orce U."/>
            <person name="Alamouti S.M."/>
            <person name="Tsui C.K.M."/>
            <person name="Docking R.T."/>
            <person name="Levasseur A."/>
            <person name="Haridas S."/>
            <person name="Robertson G."/>
            <person name="Birol I."/>
            <person name="Holt R.A."/>
            <person name="Marra M.A."/>
            <person name="Hamelin R.C."/>
            <person name="Hirst M."/>
            <person name="Jones S.J.M."/>
            <person name="Bohlmann J."/>
            <person name="Breuil C."/>
        </authorList>
    </citation>
    <scope>NUCLEOTIDE SEQUENCE [LARGE SCALE GENOMIC DNA]</scope>
    <source>
        <strain evidence="10">kw1407 / UAMH 11150</strain>
    </source>
</reference>
<organism evidence="10">
    <name type="scientific">Grosmannia clavigera (strain kw1407 / UAMH 11150)</name>
    <name type="common">Blue stain fungus</name>
    <name type="synonym">Graphiocladiella clavigera</name>
    <dbReference type="NCBI Taxonomy" id="655863"/>
    <lineage>
        <taxon>Eukaryota</taxon>
        <taxon>Fungi</taxon>
        <taxon>Dikarya</taxon>
        <taxon>Ascomycota</taxon>
        <taxon>Pezizomycotina</taxon>
        <taxon>Sordariomycetes</taxon>
        <taxon>Sordariomycetidae</taxon>
        <taxon>Ophiostomatales</taxon>
        <taxon>Ophiostomataceae</taxon>
        <taxon>Leptographium</taxon>
    </lineage>
</organism>
<dbReference type="PANTHER" id="PTHR23504">
    <property type="entry name" value="MAJOR FACILITATOR SUPERFAMILY DOMAIN-CONTAINING PROTEIN 10"/>
    <property type="match status" value="1"/>
</dbReference>
<feature type="transmembrane region" description="Helical" evidence="7">
    <location>
        <begin position="526"/>
        <end position="545"/>
    </location>
</feature>
<dbReference type="GeneID" id="25978159"/>
<dbReference type="SUPFAM" id="SSF103473">
    <property type="entry name" value="MFS general substrate transporter"/>
    <property type="match status" value="1"/>
</dbReference>
<dbReference type="InterPro" id="IPR011701">
    <property type="entry name" value="MFS"/>
</dbReference>
<feature type="domain" description="Major facilitator superfamily (MFS) profile" evidence="8">
    <location>
        <begin position="34"/>
        <end position="550"/>
    </location>
</feature>
<feature type="transmembrane region" description="Helical" evidence="7">
    <location>
        <begin position="344"/>
        <end position="361"/>
    </location>
</feature>
<feature type="transmembrane region" description="Helical" evidence="7">
    <location>
        <begin position="427"/>
        <end position="447"/>
    </location>
</feature>
<evidence type="ECO:0000256" key="2">
    <source>
        <dbReference type="ARBA" id="ARBA00022448"/>
    </source>
</evidence>
<keyword evidence="3 7" id="KW-0812">Transmembrane</keyword>
<feature type="transmembrane region" description="Helical" evidence="7">
    <location>
        <begin position="106"/>
        <end position="125"/>
    </location>
</feature>
<dbReference type="AlphaFoldDB" id="F0XUT1"/>
<dbReference type="EMBL" id="GL630006">
    <property type="protein sequence ID" value="EFW99046.1"/>
    <property type="molecule type" value="Genomic_DNA"/>
</dbReference>
<evidence type="ECO:0000313" key="10">
    <source>
        <dbReference type="Proteomes" id="UP000007796"/>
    </source>
</evidence>
<evidence type="ECO:0000256" key="3">
    <source>
        <dbReference type="ARBA" id="ARBA00022692"/>
    </source>
</evidence>
<sequence>MRGSNPRPSSLGGKASLDSKGSKPIPPFPKRQMFVLGLALCRLCEPIAFMGIFPYIYFMIQDFHITEDDKQIAFYAGLVTSAFTFAEFLTGMFWGRLSDRIGRKPVLLVGLSGTALSVLLFGFAPNLTVALIARALGGLLNGNIGVMQTTVGELVKVKEHQGRAFAVIPAVWCIGSMIGPAIGGALARPCKFYPSIFPEGSIWDKFPYLLPNLFSAVAVIVGVVVGILFLEETHPIQKYQRDPGLELGKRLIASFKFRKDASESRKAYLLEEEEPLIDSDDQLPGYRTTEASPCLTSVTAQPDLPDALETLDSLAGNTRPTPRTALNPHSESSRATLKIFTKPIILNTISFGILAFHTMTFDQLLPMFLSTVPPENGELSLPFKFTGGFGFDNQTIGVIMAAQGFYSLLSNSFLFPWVIERIGPLRLFKLVAVPYFLLYLVTPYLVLLPENYRMAGVYLTIIWKCTFSTLAYPSNALITMNLAPSTLTLGTVNGVSASAASLCRAFGPAISGMLYAVGLETGYSSLPWWCGSAVAVIGAFVALQLTMPSKFPEGRQADDAEAGVLHPRAHAAGDMEA</sequence>
<evidence type="ECO:0000256" key="5">
    <source>
        <dbReference type="ARBA" id="ARBA00023136"/>
    </source>
</evidence>
<evidence type="ECO:0000256" key="7">
    <source>
        <dbReference type="SAM" id="Phobius"/>
    </source>
</evidence>
<dbReference type="Proteomes" id="UP000007796">
    <property type="component" value="Unassembled WGS sequence"/>
</dbReference>
<dbReference type="OrthoDB" id="10262656at2759"/>
<keyword evidence="5 7" id="KW-0472">Membrane</keyword>
<dbReference type="PROSITE" id="PS50850">
    <property type="entry name" value="MFS"/>
    <property type="match status" value="1"/>
</dbReference>
<keyword evidence="2" id="KW-0813">Transport</keyword>